<accession>A0A8J5FFC5</accession>
<keyword evidence="5" id="KW-1185">Reference proteome</keyword>
<keyword evidence="1" id="KW-0677">Repeat</keyword>
<organism evidence="4 5">
    <name type="scientific">Zingiber officinale</name>
    <name type="common">Ginger</name>
    <name type="synonym">Amomum zingiber</name>
    <dbReference type="NCBI Taxonomy" id="94328"/>
    <lineage>
        <taxon>Eukaryota</taxon>
        <taxon>Viridiplantae</taxon>
        <taxon>Streptophyta</taxon>
        <taxon>Embryophyta</taxon>
        <taxon>Tracheophyta</taxon>
        <taxon>Spermatophyta</taxon>
        <taxon>Magnoliopsida</taxon>
        <taxon>Liliopsida</taxon>
        <taxon>Zingiberales</taxon>
        <taxon>Zingiberaceae</taxon>
        <taxon>Zingiber</taxon>
    </lineage>
</organism>
<evidence type="ECO:0000259" key="3">
    <source>
        <dbReference type="SMART" id="SM00322"/>
    </source>
</evidence>
<name>A0A8J5FFC5_ZINOF</name>
<dbReference type="Proteomes" id="UP000734854">
    <property type="component" value="Unassembled WGS sequence"/>
</dbReference>
<dbReference type="SMART" id="SM00322">
    <property type="entry name" value="KH"/>
    <property type="match status" value="1"/>
</dbReference>
<dbReference type="Pfam" id="PF00013">
    <property type="entry name" value="KH_1"/>
    <property type="match status" value="1"/>
</dbReference>
<dbReference type="GO" id="GO:0003723">
    <property type="term" value="F:RNA binding"/>
    <property type="evidence" value="ECO:0007669"/>
    <property type="project" value="UniProtKB-UniRule"/>
</dbReference>
<dbReference type="InterPro" id="IPR036612">
    <property type="entry name" value="KH_dom_type_1_sf"/>
</dbReference>
<dbReference type="EMBL" id="JACMSC010000016">
    <property type="protein sequence ID" value="KAG6482885.1"/>
    <property type="molecule type" value="Genomic_DNA"/>
</dbReference>
<dbReference type="SUPFAM" id="SSF54791">
    <property type="entry name" value="Eukaryotic type KH-domain (KH-domain type I)"/>
    <property type="match status" value="1"/>
</dbReference>
<dbReference type="InterPro" id="IPR004088">
    <property type="entry name" value="KH_dom_type_1"/>
</dbReference>
<evidence type="ECO:0000256" key="2">
    <source>
        <dbReference type="PROSITE-ProRule" id="PRU00117"/>
    </source>
</evidence>
<dbReference type="Gene3D" id="3.30.1370.10">
    <property type="entry name" value="K Homology domain, type 1"/>
    <property type="match status" value="1"/>
</dbReference>
<proteinExistence type="predicted"/>
<dbReference type="AlphaFoldDB" id="A0A8J5FFC5"/>
<dbReference type="InterPro" id="IPR004087">
    <property type="entry name" value="KH_dom"/>
</dbReference>
<evidence type="ECO:0000256" key="1">
    <source>
        <dbReference type="ARBA" id="ARBA00022737"/>
    </source>
</evidence>
<protein>
    <recommendedName>
        <fullName evidence="3">K Homology domain-containing protein</fullName>
    </recommendedName>
</protein>
<evidence type="ECO:0000313" key="4">
    <source>
        <dbReference type="EMBL" id="KAG6482885.1"/>
    </source>
</evidence>
<comment type="caution">
    <text evidence="4">The sequence shown here is derived from an EMBL/GenBank/DDBJ whole genome shotgun (WGS) entry which is preliminary data.</text>
</comment>
<dbReference type="PROSITE" id="PS50084">
    <property type="entry name" value="KH_TYPE_1"/>
    <property type="match status" value="1"/>
</dbReference>
<reference evidence="4 5" key="1">
    <citation type="submission" date="2020-08" db="EMBL/GenBank/DDBJ databases">
        <title>Plant Genome Project.</title>
        <authorList>
            <person name="Zhang R.-G."/>
        </authorList>
    </citation>
    <scope>NUCLEOTIDE SEQUENCE [LARGE SCALE GENOMIC DNA]</scope>
    <source>
        <tissue evidence="4">Rhizome</tissue>
    </source>
</reference>
<sequence length="447" mass="49518">MQILLKIVGEIREARNALIQVTAKLRDYLYQDNSAPKSTLPLSFAAPSHAGIIAGKECNSPAKASPHESYQGSDPQTEIQNMHVVIGTRHSKEIFILMSFWQCLKTAKACVPMLDSPPDVLACIKEESIDKLKEMRLDLSCLVGLHRARDRYGRVVRLNRQLPKNLRSEAICRAKYADEELKTRAGLLEDGIEEVQLETKAQPGRQYEDWEEEDADGIWNTGCTSGLSRVALKVEKYDTGFPSVSDLKESNASDEGRQSGVRRFNVPLVTKSTLEVTIPDQAVPSLIMRSGNKLAQISEMSGASITVIEDRPEQSGKIVQISGSPEQAEKAQSLLMGFILSRTVSLHFRMHCLSGTFNVGYAALLCLLVDAHRKCADAHGKYKGNPRHLEMAHTCTEASQIWEVFKVIDGVLLLYIGVFLIAKSPSAIPTYSVVTVDKVPYYHPFSS</sequence>
<keyword evidence="2" id="KW-0694">RNA-binding</keyword>
<feature type="domain" description="K Homology" evidence="3">
    <location>
        <begin position="270"/>
        <end position="340"/>
    </location>
</feature>
<gene>
    <name evidence="4" type="ORF">ZIOFF_059524</name>
</gene>
<evidence type="ECO:0000313" key="5">
    <source>
        <dbReference type="Proteomes" id="UP000734854"/>
    </source>
</evidence>
<dbReference type="PANTHER" id="PTHR10288">
    <property type="entry name" value="KH DOMAIN CONTAINING RNA BINDING PROTEIN"/>
    <property type="match status" value="1"/>
</dbReference>